<accession>A0A0D7B2U7</accession>
<gene>
    <name evidence="2" type="ORF">CYLTODRAFT_424811</name>
</gene>
<proteinExistence type="predicted"/>
<dbReference type="Proteomes" id="UP000054007">
    <property type="component" value="Unassembled WGS sequence"/>
</dbReference>
<dbReference type="EMBL" id="KN880613">
    <property type="protein sequence ID" value="KIY64918.1"/>
    <property type="molecule type" value="Genomic_DNA"/>
</dbReference>
<reference evidence="2 3" key="1">
    <citation type="journal article" date="2015" name="Fungal Genet. Biol.">
        <title>Evolution of novel wood decay mechanisms in Agaricales revealed by the genome sequences of Fistulina hepatica and Cylindrobasidium torrendii.</title>
        <authorList>
            <person name="Floudas D."/>
            <person name="Held B.W."/>
            <person name="Riley R."/>
            <person name="Nagy L.G."/>
            <person name="Koehler G."/>
            <person name="Ransdell A.S."/>
            <person name="Younus H."/>
            <person name="Chow J."/>
            <person name="Chiniquy J."/>
            <person name="Lipzen A."/>
            <person name="Tritt A."/>
            <person name="Sun H."/>
            <person name="Haridas S."/>
            <person name="LaButti K."/>
            <person name="Ohm R.A."/>
            <person name="Kues U."/>
            <person name="Blanchette R.A."/>
            <person name="Grigoriev I.V."/>
            <person name="Minto R.E."/>
            <person name="Hibbett D.S."/>
        </authorList>
    </citation>
    <scope>NUCLEOTIDE SEQUENCE [LARGE SCALE GENOMIC DNA]</scope>
    <source>
        <strain evidence="2 3">FP15055 ss-10</strain>
    </source>
</reference>
<keyword evidence="3" id="KW-1185">Reference proteome</keyword>
<feature type="compositionally biased region" description="Low complexity" evidence="1">
    <location>
        <begin position="201"/>
        <end position="227"/>
    </location>
</feature>
<dbReference type="OrthoDB" id="2962802at2759"/>
<feature type="compositionally biased region" description="Basic and acidic residues" evidence="1">
    <location>
        <begin position="241"/>
        <end position="252"/>
    </location>
</feature>
<evidence type="ECO:0000313" key="3">
    <source>
        <dbReference type="Proteomes" id="UP000054007"/>
    </source>
</evidence>
<evidence type="ECO:0000313" key="2">
    <source>
        <dbReference type="EMBL" id="KIY64918.1"/>
    </source>
</evidence>
<feature type="region of interest" description="Disordered" evidence="1">
    <location>
        <begin position="201"/>
        <end position="265"/>
    </location>
</feature>
<organism evidence="2 3">
    <name type="scientific">Cylindrobasidium torrendii FP15055 ss-10</name>
    <dbReference type="NCBI Taxonomy" id="1314674"/>
    <lineage>
        <taxon>Eukaryota</taxon>
        <taxon>Fungi</taxon>
        <taxon>Dikarya</taxon>
        <taxon>Basidiomycota</taxon>
        <taxon>Agaricomycotina</taxon>
        <taxon>Agaricomycetes</taxon>
        <taxon>Agaricomycetidae</taxon>
        <taxon>Agaricales</taxon>
        <taxon>Marasmiineae</taxon>
        <taxon>Physalacriaceae</taxon>
        <taxon>Cylindrobasidium</taxon>
    </lineage>
</organism>
<protein>
    <submittedName>
        <fullName evidence="2">Uncharacterized protein</fullName>
    </submittedName>
</protein>
<name>A0A0D7B2U7_9AGAR</name>
<evidence type="ECO:0000256" key="1">
    <source>
        <dbReference type="SAM" id="MobiDB-lite"/>
    </source>
</evidence>
<sequence length="265" mass="30062">MLYRAEDFSLSDTFSSDTVPVPVVYSEGSVQDLESSGGLRQHEFFRKLQRSQLNTLKVQPDVANLFGRAAVAFIPAERTLVDIFELYKKNHICPISERKRFDEVPHLQTSTYTLAVDPYFKRDLFSRHPLTGNVTRHRHPYTALPKFTLPIHPCIAATTASYFVDLCSDAPPISDTLLAIERFHAFNSFWARIPKYSSAKSVTSTSSTRSSSSSNSSRSSTPSSRSTRPWRLCHSPLPDAQRPEKRKMDIDPTRALSRPAKIRRR</sequence>
<dbReference type="AlphaFoldDB" id="A0A0D7B2U7"/>